<dbReference type="HOGENOM" id="CLU_002794_4_2_10"/>
<dbReference type="SMART" id="SM00889">
    <property type="entry name" value="EFG_IV"/>
    <property type="match status" value="1"/>
</dbReference>
<name>F8WYT6_9BACT</name>
<organism evidence="6 7">
    <name type="scientific">Dysgonomonas mossii DSM 22836</name>
    <dbReference type="NCBI Taxonomy" id="742767"/>
    <lineage>
        <taxon>Bacteria</taxon>
        <taxon>Pseudomonadati</taxon>
        <taxon>Bacteroidota</taxon>
        <taxon>Bacteroidia</taxon>
        <taxon>Bacteroidales</taxon>
        <taxon>Dysgonomonadaceae</taxon>
        <taxon>Dysgonomonas</taxon>
    </lineage>
</organism>
<dbReference type="SUPFAM" id="SSF54980">
    <property type="entry name" value="EF-G C-terminal domain-like"/>
    <property type="match status" value="2"/>
</dbReference>
<dbReference type="SUPFAM" id="SSF50447">
    <property type="entry name" value="Translation proteins"/>
    <property type="match status" value="1"/>
</dbReference>
<dbReference type="Gene3D" id="3.30.70.870">
    <property type="entry name" value="Elongation Factor G (Translational Gtpase), domain 3"/>
    <property type="match status" value="1"/>
</dbReference>
<dbReference type="Gene3D" id="2.40.30.10">
    <property type="entry name" value="Translation factors"/>
    <property type="match status" value="1"/>
</dbReference>
<dbReference type="STRING" id="742767.HMPREF9456_01137"/>
<dbReference type="InterPro" id="IPR005517">
    <property type="entry name" value="Transl_elong_EFG/EF2_IV"/>
</dbReference>
<protein>
    <recommendedName>
        <fullName evidence="2">Elongation factor G</fullName>
    </recommendedName>
    <alternativeName>
        <fullName evidence="1">Tetracycline resistance protein TetQ</fullName>
    </alternativeName>
</protein>
<sequence length="719" mass="80903">MRTYQTQEIKNIAILGSSGAGKTTLAEAMLYEAGVIKRRGSVKDGNTVSDYFPVEKEYGYSVFSSIFSVEWMNRKLNFIDCPGSDDFVGNVVTSLNVTDTALMVLNAQYGMEVGTINQLRYTQKLQKPVIFIVNQLDHPKADFDNVVAQLKAEYGEKAVQIQYPINCGEGFNAVIDILKYKMLRWKPEGGAPEVLDIPDEELEKARELKQKLVEAAAENEESLMEKFFDQGTLTEDEMRMGIRWGLVHRDLYPIFCVSAEKDMCVRRTMEFLGNVVPYVRDLPAPVNTEGEEIKPDSEAPTSLFFFKTTVEPHVGEVSYFKVMSGKVHEGDDLINTNRGSKERMGQIFAPAGQQRTKIEELVAGDIGAAVKLKDVRTGNTLNAKGVDNKFDFIKYPDPKYRRAIKAENEKDTEKMNEVLQRMREEDPTWLIENSKELKQLIVSGQGEFHLKTLKWRIENNDKIPIVFSEPRIPYRETITKAARADYRHKKQSGGAGQFGEVHLVVEPYTEGMPAPDVYRFNGQEFKVQARDTQTYNLDWGGKLVFVNSIVGGAIDARFLPAILKGIMARLEQGPLTGSYARDVRVVVYDGKMHPVDSNEISFMLAGRNAFSEAFKNAGPKILEPIYDIAVFVPSDKMGDVMSDLQGRRAMIMGMESERGIEVLKAKVPLKEMSNYSISLSSLTGGRASFTMKFASYELVPSDVQDKLLKEYAESQKDED</sequence>
<dbReference type="EMBL" id="ADLW01000004">
    <property type="protein sequence ID" value="EGK04109.1"/>
    <property type="molecule type" value="Genomic_DNA"/>
</dbReference>
<dbReference type="CDD" id="cd01434">
    <property type="entry name" value="EFG_mtEFG1_IV"/>
    <property type="match status" value="1"/>
</dbReference>
<dbReference type="AlphaFoldDB" id="F8WYT6"/>
<dbReference type="NCBIfam" id="NF009381">
    <property type="entry name" value="PRK12740.1-5"/>
    <property type="match status" value="1"/>
</dbReference>
<dbReference type="eggNOG" id="COG0480">
    <property type="taxonomic scope" value="Bacteria"/>
</dbReference>
<dbReference type="Pfam" id="PF22042">
    <property type="entry name" value="EF-G_D2"/>
    <property type="match status" value="1"/>
</dbReference>
<comment type="caution">
    <text evidence="6">The sequence shown here is derived from an EMBL/GenBank/DDBJ whole genome shotgun (WGS) entry which is preliminary data.</text>
</comment>
<dbReference type="SUPFAM" id="SSF54211">
    <property type="entry name" value="Ribosomal protein S5 domain 2-like"/>
    <property type="match status" value="1"/>
</dbReference>
<feature type="domain" description="Tr-type G" evidence="5">
    <location>
        <begin position="7"/>
        <end position="286"/>
    </location>
</feature>
<dbReference type="RefSeq" id="WP_006842508.1">
    <property type="nucleotide sequence ID" value="NZ_AQWJ01000002.1"/>
</dbReference>
<dbReference type="PROSITE" id="PS51722">
    <property type="entry name" value="G_TR_2"/>
    <property type="match status" value="1"/>
</dbReference>
<dbReference type="GO" id="GO:0005525">
    <property type="term" value="F:GTP binding"/>
    <property type="evidence" value="ECO:0007669"/>
    <property type="project" value="UniProtKB-KW"/>
</dbReference>
<keyword evidence="3" id="KW-0547">Nucleotide-binding</keyword>
<dbReference type="NCBIfam" id="TIGR00231">
    <property type="entry name" value="small_GTP"/>
    <property type="match status" value="1"/>
</dbReference>
<dbReference type="GO" id="GO:0003746">
    <property type="term" value="F:translation elongation factor activity"/>
    <property type="evidence" value="ECO:0007669"/>
    <property type="project" value="InterPro"/>
</dbReference>
<dbReference type="PANTHER" id="PTHR43261:SF6">
    <property type="entry name" value="ELONGATION FACTOR G-LIKE PROTEIN"/>
    <property type="match status" value="1"/>
</dbReference>
<accession>F8WYT6</accession>
<dbReference type="Gene3D" id="3.30.230.10">
    <property type="match status" value="1"/>
</dbReference>
<dbReference type="InterPro" id="IPR000795">
    <property type="entry name" value="T_Tr_GTP-bd_dom"/>
</dbReference>
<dbReference type="PANTHER" id="PTHR43261">
    <property type="entry name" value="TRANSLATION ELONGATION FACTOR G-RELATED"/>
    <property type="match status" value="1"/>
</dbReference>
<dbReference type="Pfam" id="PF14492">
    <property type="entry name" value="EFG_III"/>
    <property type="match status" value="1"/>
</dbReference>
<dbReference type="GeneID" id="78081806"/>
<evidence type="ECO:0000256" key="3">
    <source>
        <dbReference type="ARBA" id="ARBA00022741"/>
    </source>
</evidence>
<dbReference type="GO" id="GO:0003924">
    <property type="term" value="F:GTPase activity"/>
    <property type="evidence" value="ECO:0007669"/>
    <property type="project" value="InterPro"/>
</dbReference>
<dbReference type="CDD" id="cd04088">
    <property type="entry name" value="EFG_mtEFG_II"/>
    <property type="match status" value="1"/>
</dbReference>
<dbReference type="Proteomes" id="UP000006420">
    <property type="component" value="Unassembled WGS sequence"/>
</dbReference>
<dbReference type="FunFam" id="3.30.70.240:FF:000012">
    <property type="entry name" value="Elongation factor G"/>
    <property type="match status" value="1"/>
</dbReference>
<keyword evidence="7" id="KW-1185">Reference proteome</keyword>
<proteinExistence type="predicted"/>
<dbReference type="GO" id="GO:0032790">
    <property type="term" value="P:ribosome disassembly"/>
    <property type="evidence" value="ECO:0007669"/>
    <property type="project" value="TreeGrafter"/>
</dbReference>
<dbReference type="CDD" id="cd03713">
    <property type="entry name" value="EFG_mtEFG_C"/>
    <property type="match status" value="1"/>
</dbReference>
<dbReference type="SUPFAM" id="SSF52540">
    <property type="entry name" value="P-loop containing nucleoside triphosphate hydrolases"/>
    <property type="match status" value="1"/>
</dbReference>
<dbReference type="CDD" id="cd04170">
    <property type="entry name" value="EF-G_bact"/>
    <property type="match status" value="1"/>
</dbReference>
<dbReference type="InterPro" id="IPR005225">
    <property type="entry name" value="Small_GTP-bd"/>
</dbReference>
<dbReference type="InterPro" id="IPR035649">
    <property type="entry name" value="EFG_V"/>
</dbReference>
<evidence type="ECO:0000256" key="1">
    <source>
        <dbReference type="ARBA" id="ARBA00013902"/>
    </source>
</evidence>
<dbReference type="InterPro" id="IPR009000">
    <property type="entry name" value="Transl_B-barrel_sf"/>
</dbReference>
<dbReference type="Gene3D" id="3.40.50.300">
    <property type="entry name" value="P-loop containing nucleotide triphosphate hydrolases"/>
    <property type="match status" value="1"/>
</dbReference>
<evidence type="ECO:0000259" key="5">
    <source>
        <dbReference type="PROSITE" id="PS51722"/>
    </source>
</evidence>
<gene>
    <name evidence="6" type="ORF">HMPREF9456_01137</name>
</gene>
<dbReference type="PRINTS" id="PR00315">
    <property type="entry name" value="ELONGATNFCT"/>
</dbReference>
<keyword evidence="4" id="KW-0342">GTP-binding</keyword>
<dbReference type="InterPro" id="IPR035647">
    <property type="entry name" value="EFG_III/V"/>
</dbReference>
<dbReference type="Gene3D" id="3.30.70.240">
    <property type="match status" value="1"/>
</dbReference>
<dbReference type="Pfam" id="PF00679">
    <property type="entry name" value="EFG_C"/>
    <property type="match status" value="1"/>
</dbReference>
<reference evidence="6 7" key="1">
    <citation type="submission" date="2011-04" db="EMBL/GenBank/DDBJ databases">
        <title>The Genome Sequence of Dysgonomonas mossii DSM 22836.</title>
        <authorList>
            <consortium name="The Broad Institute Genome Sequencing Platform"/>
            <person name="Earl A."/>
            <person name="Ward D."/>
            <person name="Feldgarden M."/>
            <person name="Gevers D."/>
            <person name="Pudlo N."/>
            <person name="Martens E."/>
            <person name="Allen-Vercoe E."/>
            <person name="Young S.K."/>
            <person name="Zeng Q."/>
            <person name="Gargeya S."/>
            <person name="Fitzgerald M."/>
            <person name="Haas B."/>
            <person name="Abouelleil A."/>
            <person name="Alvarado L."/>
            <person name="Arachchi H.M."/>
            <person name="Berlin A."/>
            <person name="Brown A."/>
            <person name="Chapman S.B."/>
            <person name="Chen Z."/>
            <person name="Dunbar C."/>
            <person name="Freedman E."/>
            <person name="Gearin G."/>
            <person name="Gellesch M."/>
            <person name="Goldberg J."/>
            <person name="Griggs A."/>
            <person name="Gujja S."/>
            <person name="Heiman D."/>
            <person name="Howarth C."/>
            <person name="Larson L."/>
            <person name="Lui A."/>
            <person name="MacDonald P.J.P."/>
            <person name="Mehta T."/>
            <person name="Montmayeur A."/>
            <person name="Murphy C."/>
            <person name="Neiman D."/>
            <person name="Pearson M."/>
            <person name="Priest M."/>
            <person name="Roberts A."/>
            <person name="Saif S."/>
            <person name="Shea T."/>
            <person name="Shenoy N."/>
            <person name="Sisk P."/>
            <person name="Stolte C."/>
            <person name="Sykes S."/>
            <person name="Yandava C."/>
            <person name="Wortman J."/>
            <person name="Nusbaum C."/>
            <person name="Birren B."/>
        </authorList>
    </citation>
    <scope>NUCLEOTIDE SEQUENCE [LARGE SCALE GENOMIC DNA]</scope>
    <source>
        <strain evidence="6 7">DSM 22836</strain>
    </source>
</reference>
<evidence type="ECO:0000256" key="4">
    <source>
        <dbReference type="ARBA" id="ARBA00023134"/>
    </source>
</evidence>
<dbReference type="InterPro" id="IPR047872">
    <property type="entry name" value="EFG_IV"/>
</dbReference>
<evidence type="ECO:0000313" key="7">
    <source>
        <dbReference type="Proteomes" id="UP000006420"/>
    </source>
</evidence>
<dbReference type="InterPro" id="IPR014721">
    <property type="entry name" value="Ribsml_uS5_D2-typ_fold_subgr"/>
</dbReference>
<evidence type="ECO:0000313" key="6">
    <source>
        <dbReference type="EMBL" id="EGK04109.1"/>
    </source>
</evidence>
<dbReference type="Pfam" id="PF03764">
    <property type="entry name" value="EFG_IV"/>
    <property type="match status" value="2"/>
</dbReference>
<dbReference type="InterPro" id="IPR053905">
    <property type="entry name" value="EF-G-like_DII"/>
</dbReference>
<dbReference type="InterPro" id="IPR000640">
    <property type="entry name" value="EFG_V-like"/>
</dbReference>
<dbReference type="InterPro" id="IPR020568">
    <property type="entry name" value="Ribosomal_Su5_D2-typ_SF"/>
</dbReference>
<dbReference type="Pfam" id="PF00009">
    <property type="entry name" value="GTP_EFTU"/>
    <property type="match status" value="1"/>
</dbReference>
<dbReference type="InterPro" id="IPR027417">
    <property type="entry name" value="P-loop_NTPase"/>
</dbReference>
<dbReference type="OrthoDB" id="9801591at2"/>
<dbReference type="SMART" id="SM00838">
    <property type="entry name" value="EFG_C"/>
    <property type="match status" value="1"/>
</dbReference>
<dbReference type="InterPro" id="IPR041095">
    <property type="entry name" value="EFG_II"/>
</dbReference>
<evidence type="ECO:0000256" key="2">
    <source>
        <dbReference type="ARBA" id="ARBA00017872"/>
    </source>
</evidence>